<feature type="region of interest" description="Disordered" evidence="1">
    <location>
        <begin position="107"/>
        <end position="134"/>
    </location>
</feature>
<accession>A0A5J4WHQ9</accession>
<evidence type="ECO:0000313" key="2">
    <source>
        <dbReference type="EMBL" id="KAA6394358.1"/>
    </source>
</evidence>
<name>A0A5J4WHQ9_9EUKA</name>
<dbReference type="AlphaFoldDB" id="A0A5J4WHQ9"/>
<dbReference type="EMBL" id="SNRW01001963">
    <property type="protein sequence ID" value="KAA6394358.1"/>
    <property type="molecule type" value="Genomic_DNA"/>
</dbReference>
<gene>
    <name evidence="2" type="ORF">EZS28_010115</name>
</gene>
<dbReference type="OrthoDB" id="5949486at2759"/>
<comment type="caution">
    <text evidence="2">The sequence shown here is derived from an EMBL/GenBank/DDBJ whole genome shotgun (WGS) entry which is preliminary data.</text>
</comment>
<dbReference type="Proteomes" id="UP000324800">
    <property type="component" value="Unassembled WGS sequence"/>
</dbReference>
<evidence type="ECO:0000313" key="3">
    <source>
        <dbReference type="Proteomes" id="UP000324800"/>
    </source>
</evidence>
<organism evidence="2 3">
    <name type="scientific">Streblomastix strix</name>
    <dbReference type="NCBI Taxonomy" id="222440"/>
    <lineage>
        <taxon>Eukaryota</taxon>
        <taxon>Metamonada</taxon>
        <taxon>Preaxostyla</taxon>
        <taxon>Oxymonadida</taxon>
        <taxon>Streblomastigidae</taxon>
        <taxon>Streblomastix</taxon>
    </lineage>
</organism>
<evidence type="ECO:0000256" key="1">
    <source>
        <dbReference type="SAM" id="MobiDB-lite"/>
    </source>
</evidence>
<protein>
    <submittedName>
        <fullName evidence="2">Uncharacterized protein</fullName>
    </submittedName>
</protein>
<feature type="compositionally biased region" description="Polar residues" evidence="1">
    <location>
        <begin position="107"/>
        <end position="118"/>
    </location>
</feature>
<reference evidence="2 3" key="1">
    <citation type="submission" date="2019-03" db="EMBL/GenBank/DDBJ databases">
        <title>Single cell metagenomics reveals metabolic interactions within the superorganism composed of flagellate Streblomastix strix and complex community of Bacteroidetes bacteria on its surface.</title>
        <authorList>
            <person name="Treitli S.C."/>
            <person name="Kolisko M."/>
            <person name="Husnik F."/>
            <person name="Keeling P."/>
            <person name="Hampl V."/>
        </authorList>
    </citation>
    <scope>NUCLEOTIDE SEQUENCE [LARGE SCALE GENOMIC DNA]</scope>
    <source>
        <strain evidence="2">ST1C</strain>
    </source>
</reference>
<sequence length="384" mass="44057">METRATTHKVVGPSKEQDCEPERLEQLSIIDIADNEGSELVMGNNSDGCLQRLLWRNAQDSVIREMNSMGPLETSQIQVILPTRATSNSLYNAKIFEDFAKQTFGWHQSTNGQHNGDVQYQQGQNSSSSSQYSEQYTPFNGTVTMERRSVTHTGIMNKERDSLSRLDRSGDYAIKKNILHIVLMKLKVEVTIDAFATSINTKYRKFCSITKDMCAMARDESYGGSYSNSSDHCTEMIKPIPVQKTSSDYSLGDQNWLQRIDLDSRIYGEDEVTIIPTRRNLLVQSIWQPNEKLFRFLLEDHSLKSLVVQGIVEFWHGQWRRHVSTLALVAKYLEQRNGYWRELRTLNQLSAFMVNFLLDQMEKRVSNKAMKSYKGAFAVLLSFI</sequence>
<feature type="compositionally biased region" description="Low complexity" evidence="1">
    <location>
        <begin position="119"/>
        <end position="134"/>
    </location>
</feature>
<proteinExistence type="predicted"/>